<accession>A0ABR9BE53</accession>
<dbReference type="PANTHER" id="PTHR35894">
    <property type="entry name" value="GENERAL SECRETION PATHWAY PROTEIN A-RELATED"/>
    <property type="match status" value="1"/>
</dbReference>
<comment type="caution">
    <text evidence="2">The sequence shown here is derived from an EMBL/GenBank/DDBJ whole genome shotgun (WGS) entry which is preliminary data.</text>
</comment>
<evidence type="ECO:0000313" key="3">
    <source>
        <dbReference type="Proteomes" id="UP000603602"/>
    </source>
</evidence>
<gene>
    <name evidence="2" type="ORF">IFO67_17185</name>
</gene>
<evidence type="ECO:0000259" key="1">
    <source>
        <dbReference type="Pfam" id="PF13401"/>
    </source>
</evidence>
<dbReference type="RefSeq" id="WP_187719356.1">
    <property type="nucleotide sequence ID" value="NZ_JACTAH010000002.1"/>
</dbReference>
<dbReference type="Gene3D" id="3.40.50.300">
    <property type="entry name" value="P-loop containing nucleotide triphosphate hydrolases"/>
    <property type="match status" value="1"/>
</dbReference>
<dbReference type="InterPro" id="IPR049945">
    <property type="entry name" value="AAA_22"/>
</dbReference>
<dbReference type="InterPro" id="IPR027417">
    <property type="entry name" value="P-loop_NTPase"/>
</dbReference>
<keyword evidence="3" id="KW-1185">Reference proteome</keyword>
<dbReference type="SUPFAM" id="SSF52540">
    <property type="entry name" value="P-loop containing nucleoside triphosphate hydrolases"/>
    <property type="match status" value="1"/>
</dbReference>
<evidence type="ECO:0000313" key="2">
    <source>
        <dbReference type="EMBL" id="MBD8504628.1"/>
    </source>
</evidence>
<dbReference type="EMBL" id="JACYTO010000002">
    <property type="protein sequence ID" value="MBD8504628.1"/>
    <property type="molecule type" value="Genomic_DNA"/>
</dbReference>
<dbReference type="Pfam" id="PF13401">
    <property type="entry name" value="AAA_22"/>
    <property type="match status" value="1"/>
</dbReference>
<dbReference type="InterPro" id="IPR052026">
    <property type="entry name" value="ExeA_AAA_ATPase_DNA-bind"/>
</dbReference>
<dbReference type="PANTHER" id="PTHR35894:SF7">
    <property type="entry name" value="GENERAL SECRETION PATHWAY PROTEIN A-RELATED"/>
    <property type="match status" value="1"/>
</dbReference>
<feature type="domain" description="ORC1/DEAH AAA+ ATPase" evidence="1">
    <location>
        <begin position="42"/>
        <end position="171"/>
    </location>
</feature>
<protein>
    <submittedName>
        <fullName evidence="2">AAA family ATPase</fullName>
    </submittedName>
</protein>
<reference evidence="3" key="1">
    <citation type="submission" date="2023-07" db="EMBL/GenBank/DDBJ databases">
        <title>Thauera sp. CAU 1555 isolated from sand of Yaerae Beach.</title>
        <authorList>
            <person name="Kim W."/>
        </authorList>
    </citation>
    <scope>NUCLEOTIDE SEQUENCE [LARGE SCALE GENOMIC DNA]</scope>
    <source>
        <strain evidence="3">CAU 1555</strain>
    </source>
</reference>
<dbReference type="Proteomes" id="UP000603602">
    <property type="component" value="Unassembled WGS sequence"/>
</dbReference>
<proteinExistence type="predicted"/>
<organism evidence="2 3">
    <name type="scientific">Thauera sedimentorum</name>
    <dbReference type="NCBI Taxonomy" id="2767595"/>
    <lineage>
        <taxon>Bacteria</taxon>
        <taxon>Pseudomonadati</taxon>
        <taxon>Pseudomonadota</taxon>
        <taxon>Betaproteobacteria</taxon>
        <taxon>Rhodocyclales</taxon>
        <taxon>Zoogloeaceae</taxon>
        <taxon>Thauera</taxon>
    </lineage>
</organism>
<sequence>MYEQHFGLREAPFRLTPDTGYFYAWRAHQEALNVLRVALGAGEGFIKITGEVGTGKTLLCRKLLAAGGDRLVTAWLPNAQLEPDALREALAAELGISAPRELGQYGQLKIIHDRLIGIAARGGRVVVCLDEAQAMPDHTLEALRLLSNLETEKHKLMTVILFGQPELDQRLAGDGLRQLRSRIGFSYRLQPLDLDGVRNYVAHRLHVAGSPRAATLFRPAALRALHRGSRGIARLVNVLAHKALLAAYGEGAATVDTRHVRRAVADTEDATPLPRFGFFHLGGALAAVILAVGLA</sequence>
<name>A0ABR9BE53_9RHOO</name>